<sequence>MEQFKHNTLVTKPHDLTYSYYISPDFHSPTKLSSPTLILVHGYPDDAWMWAGAIPHLQKLPYRIVAVDILGFGNSSKPTDPSLYNYRKQANSIAQILDHENVTGNVIPVGHDWGSAISQRFFLYHRDRCAGLCLISLAYQGRDIWMREIFCTPNAMREYITASGKYKDYEVPLKPYGETSAVKKQQIDRLQRDGMQGAVCYYTSLTENTMLEDERELCRTGNRKLDKPVLYLGQKGDWVCRTDLMSDAKNAGLAPDVEEKEMDAGHW</sequence>
<evidence type="ECO:0000256" key="1">
    <source>
        <dbReference type="ARBA" id="ARBA00022801"/>
    </source>
</evidence>
<evidence type="ECO:0000259" key="3">
    <source>
        <dbReference type="Pfam" id="PF00561"/>
    </source>
</evidence>
<keyword evidence="1" id="KW-0378">Hydrolase</keyword>
<dbReference type="InterPro" id="IPR029058">
    <property type="entry name" value="AB_hydrolase_fold"/>
</dbReference>
<gene>
    <name evidence="4" type="ORF">D0868_16771</name>
</gene>
<dbReference type="EMBL" id="QWIK01003859">
    <property type="protein sequence ID" value="RMX76274.1"/>
    <property type="molecule type" value="Genomic_DNA"/>
</dbReference>
<feature type="domain" description="AB hydrolase-1" evidence="3">
    <location>
        <begin position="35"/>
        <end position="159"/>
    </location>
</feature>
<dbReference type="InterPro" id="IPR000073">
    <property type="entry name" value="AB_hydrolase_1"/>
</dbReference>
<evidence type="ECO:0000256" key="2">
    <source>
        <dbReference type="ARBA" id="ARBA00038334"/>
    </source>
</evidence>
<comment type="caution">
    <text evidence="4">The sequence shown here is derived from an EMBL/GenBank/DDBJ whole genome shotgun (WGS) entry which is preliminary data.</text>
</comment>
<name>A0A3M6WCI5_HORWE</name>
<accession>A0A3M6WCI5</accession>
<reference evidence="4 5" key="1">
    <citation type="journal article" date="2018" name="BMC Genomics">
        <title>Genomic evidence for intraspecific hybridization in a clonal and extremely halotolerant yeast.</title>
        <authorList>
            <person name="Gostincar C."/>
            <person name="Stajich J.E."/>
            <person name="Zupancic J."/>
            <person name="Zalar P."/>
            <person name="Gunde-Cimerman N."/>
        </authorList>
    </citation>
    <scope>NUCLEOTIDE SEQUENCE [LARGE SCALE GENOMIC DNA]</scope>
    <source>
        <strain evidence="4 5">EXF-6654</strain>
    </source>
</reference>
<protein>
    <recommendedName>
        <fullName evidence="3">AB hydrolase-1 domain-containing protein</fullName>
    </recommendedName>
</protein>
<dbReference type="GO" id="GO:0016787">
    <property type="term" value="F:hydrolase activity"/>
    <property type="evidence" value="ECO:0007669"/>
    <property type="project" value="UniProtKB-KW"/>
</dbReference>
<proteinExistence type="inferred from homology"/>
<dbReference type="PRINTS" id="PR00412">
    <property type="entry name" value="EPOXHYDRLASE"/>
</dbReference>
<dbReference type="AlphaFoldDB" id="A0A3M6WCI5"/>
<dbReference type="VEuPathDB" id="FungiDB:BTJ68_06723"/>
<organism evidence="4 5">
    <name type="scientific">Hortaea werneckii</name>
    <name type="common">Black yeast</name>
    <name type="synonym">Cladosporium werneckii</name>
    <dbReference type="NCBI Taxonomy" id="91943"/>
    <lineage>
        <taxon>Eukaryota</taxon>
        <taxon>Fungi</taxon>
        <taxon>Dikarya</taxon>
        <taxon>Ascomycota</taxon>
        <taxon>Pezizomycotina</taxon>
        <taxon>Dothideomycetes</taxon>
        <taxon>Dothideomycetidae</taxon>
        <taxon>Mycosphaerellales</taxon>
        <taxon>Teratosphaeriaceae</taxon>
        <taxon>Hortaea</taxon>
    </lineage>
</organism>
<dbReference type="InterPro" id="IPR000639">
    <property type="entry name" value="Epox_hydrolase-like"/>
</dbReference>
<feature type="non-terminal residue" evidence="4">
    <location>
        <position position="267"/>
    </location>
</feature>
<comment type="similarity">
    <text evidence="2">Belongs to the AB hydrolase superfamily. Epoxide hydrolase family.</text>
</comment>
<dbReference type="Pfam" id="PF00561">
    <property type="entry name" value="Abhydrolase_1"/>
    <property type="match status" value="1"/>
</dbReference>
<dbReference type="Gene3D" id="3.40.50.1820">
    <property type="entry name" value="alpha/beta hydrolase"/>
    <property type="match status" value="1"/>
</dbReference>
<dbReference type="PANTHER" id="PTHR43329">
    <property type="entry name" value="EPOXIDE HYDROLASE"/>
    <property type="match status" value="1"/>
</dbReference>
<dbReference type="Proteomes" id="UP000282582">
    <property type="component" value="Unassembled WGS sequence"/>
</dbReference>
<evidence type="ECO:0000313" key="5">
    <source>
        <dbReference type="Proteomes" id="UP000282582"/>
    </source>
</evidence>
<evidence type="ECO:0000313" key="4">
    <source>
        <dbReference type="EMBL" id="RMX76274.1"/>
    </source>
</evidence>
<dbReference type="SUPFAM" id="SSF53474">
    <property type="entry name" value="alpha/beta-Hydrolases"/>
    <property type="match status" value="1"/>
</dbReference>